<sequence>MKKIFKIISLILFLSSYSCYSQQMVMITDDLPKLKSNEQQFLNKPLKNLIKEIKPEIKTAFGTVDTPSYFSFIFLTPAELNKRVIGRKSISLYVYLREPFDWNFDKRTKGHEYEWTSADLEKYGNLTVVRIKVIERVEE</sequence>
<dbReference type="EMBL" id="JBHMFE010000014">
    <property type="protein sequence ID" value="MFB9109276.1"/>
    <property type="molecule type" value="Genomic_DNA"/>
</dbReference>
<keyword evidence="1" id="KW-0732">Signal</keyword>
<organism evidence="2 3">
    <name type="scientific">Flavobacterium gyeonganense</name>
    <dbReference type="NCBI Taxonomy" id="1310418"/>
    <lineage>
        <taxon>Bacteria</taxon>
        <taxon>Pseudomonadati</taxon>
        <taxon>Bacteroidota</taxon>
        <taxon>Flavobacteriia</taxon>
        <taxon>Flavobacteriales</taxon>
        <taxon>Flavobacteriaceae</taxon>
        <taxon>Flavobacterium</taxon>
    </lineage>
</organism>
<name>A0ABV5HC21_9FLAO</name>
<accession>A0ABV5HC21</accession>
<feature type="signal peptide" evidence="1">
    <location>
        <begin position="1"/>
        <end position="21"/>
    </location>
</feature>
<gene>
    <name evidence="2" type="ORF">ACFFVK_11865</name>
</gene>
<evidence type="ECO:0000313" key="3">
    <source>
        <dbReference type="Proteomes" id="UP001589562"/>
    </source>
</evidence>
<evidence type="ECO:0000313" key="2">
    <source>
        <dbReference type="EMBL" id="MFB9109276.1"/>
    </source>
</evidence>
<protein>
    <recommendedName>
        <fullName evidence="4">Lipoprotein</fullName>
    </recommendedName>
</protein>
<comment type="caution">
    <text evidence="2">The sequence shown here is derived from an EMBL/GenBank/DDBJ whole genome shotgun (WGS) entry which is preliminary data.</text>
</comment>
<feature type="chain" id="PRO_5046201071" description="Lipoprotein" evidence="1">
    <location>
        <begin position="22"/>
        <end position="139"/>
    </location>
</feature>
<evidence type="ECO:0008006" key="4">
    <source>
        <dbReference type="Google" id="ProtNLM"/>
    </source>
</evidence>
<reference evidence="2 3" key="1">
    <citation type="submission" date="2024-09" db="EMBL/GenBank/DDBJ databases">
        <authorList>
            <person name="Sun Q."/>
            <person name="Mori K."/>
        </authorList>
    </citation>
    <scope>NUCLEOTIDE SEQUENCE [LARGE SCALE GENOMIC DNA]</scope>
    <source>
        <strain evidence="2 3">CECT 8365</strain>
    </source>
</reference>
<dbReference type="RefSeq" id="WP_278011808.1">
    <property type="nucleotide sequence ID" value="NZ_CP121112.1"/>
</dbReference>
<dbReference type="PROSITE" id="PS51257">
    <property type="entry name" value="PROKAR_LIPOPROTEIN"/>
    <property type="match status" value="1"/>
</dbReference>
<dbReference type="Proteomes" id="UP001589562">
    <property type="component" value="Unassembled WGS sequence"/>
</dbReference>
<keyword evidence="3" id="KW-1185">Reference proteome</keyword>
<evidence type="ECO:0000256" key="1">
    <source>
        <dbReference type="SAM" id="SignalP"/>
    </source>
</evidence>
<proteinExistence type="predicted"/>